<dbReference type="eggNOG" id="COG4129">
    <property type="taxonomic scope" value="Bacteria"/>
</dbReference>
<evidence type="ECO:0000256" key="2">
    <source>
        <dbReference type="ARBA" id="ARBA00022475"/>
    </source>
</evidence>
<evidence type="ECO:0008006" key="9">
    <source>
        <dbReference type="Google" id="ProtNLM"/>
    </source>
</evidence>
<keyword evidence="5 6" id="KW-0472">Membrane</keyword>
<evidence type="ECO:0000313" key="7">
    <source>
        <dbReference type="EMBL" id="ADU29257.1"/>
    </source>
</evidence>
<dbReference type="PANTHER" id="PTHR30509">
    <property type="entry name" value="P-HYDROXYBENZOIC ACID EFFLUX PUMP SUBUNIT-RELATED"/>
    <property type="match status" value="1"/>
</dbReference>
<proteinExistence type="predicted"/>
<organism evidence="7 8">
    <name type="scientific">Evansella cellulosilytica (strain ATCC 21833 / DSM 2522 / FERM P-1141 / JCM 9156 / N-4)</name>
    <name type="common">Bacillus cellulosilyticus</name>
    <dbReference type="NCBI Taxonomy" id="649639"/>
    <lineage>
        <taxon>Bacteria</taxon>
        <taxon>Bacillati</taxon>
        <taxon>Bacillota</taxon>
        <taxon>Bacilli</taxon>
        <taxon>Bacillales</taxon>
        <taxon>Bacillaceae</taxon>
        <taxon>Evansella</taxon>
    </lineage>
</organism>
<dbReference type="EMBL" id="CP002394">
    <property type="protein sequence ID" value="ADU29257.1"/>
    <property type="molecule type" value="Genomic_DNA"/>
</dbReference>
<dbReference type="Proteomes" id="UP000001401">
    <property type="component" value="Chromosome"/>
</dbReference>
<feature type="transmembrane region" description="Helical" evidence="6">
    <location>
        <begin position="63"/>
        <end position="88"/>
    </location>
</feature>
<keyword evidence="3 6" id="KW-0812">Transmembrane</keyword>
<evidence type="ECO:0000256" key="5">
    <source>
        <dbReference type="ARBA" id="ARBA00023136"/>
    </source>
</evidence>
<name>E6U213_EVAC2</name>
<reference evidence="7 8" key="1">
    <citation type="submission" date="2010-12" db="EMBL/GenBank/DDBJ databases">
        <title>Complete sequence of Bacillus cellulosilyticus DSM 2522.</title>
        <authorList>
            <consortium name="US DOE Joint Genome Institute"/>
            <person name="Lucas S."/>
            <person name="Copeland A."/>
            <person name="Lapidus A."/>
            <person name="Cheng J.-F."/>
            <person name="Bruce D."/>
            <person name="Goodwin L."/>
            <person name="Pitluck S."/>
            <person name="Chertkov O."/>
            <person name="Detter J.C."/>
            <person name="Han C."/>
            <person name="Tapia R."/>
            <person name="Land M."/>
            <person name="Hauser L."/>
            <person name="Jeffries C."/>
            <person name="Kyrpides N."/>
            <person name="Ivanova N."/>
            <person name="Mikhailova N."/>
            <person name="Brumm P."/>
            <person name="Mead D."/>
            <person name="Woyke T."/>
        </authorList>
    </citation>
    <scope>NUCLEOTIDE SEQUENCE [LARGE SCALE GENOMIC DNA]</scope>
    <source>
        <strain evidence="8">ATCC 21833 / DSM 2522 / FERM P-1141 / JCM 9156 / N-4</strain>
    </source>
</reference>
<evidence type="ECO:0000256" key="3">
    <source>
        <dbReference type="ARBA" id="ARBA00022692"/>
    </source>
</evidence>
<evidence type="ECO:0000313" key="8">
    <source>
        <dbReference type="Proteomes" id="UP000001401"/>
    </source>
</evidence>
<accession>E6U213</accession>
<dbReference type="KEGG" id="bco:Bcell_0984"/>
<comment type="subcellular location">
    <subcellularLocation>
        <location evidence="1">Cell membrane</location>
        <topology evidence="1">Multi-pass membrane protein</topology>
    </subcellularLocation>
</comment>
<dbReference type="GO" id="GO:0005886">
    <property type="term" value="C:plasma membrane"/>
    <property type="evidence" value="ECO:0007669"/>
    <property type="project" value="UniProtKB-SubCell"/>
</dbReference>
<keyword evidence="2" id="KW-1003">Cell membrane</keyword>
<dbReference type="AlphaFoldDB" id="E6U213"/>
<sequence precursor="true">MTTMRLGARIFKTGLAVTLALYVAMWIGYPSIAFAGLAAFLAVQPSIHKSFLLIWDQIQANVVSAFLAIVFVLTFGHEPFVVGVVIMLVIAIHIRFNKEAIIPLAVVTAIAIMGTPTDDFITFATDRFLLIIIGVLSAFIVNLIFLPPKHENLLYHKIVSTNEQIIQWIRLLARHEADHRTLKKDIGKLKESLFKIENTFQLYKEERNYLRKNEYARLRKVVLFRQMIASTNKAISILKSISKYENTIHQFPDEMQDLIKEQLEYLTNYHERILLKYTGKVRATNDEVNNEVSVGKQQLTDTFLIFYEDPETNRADWTNSIPIVALIIEYSDELAHLDQLVDGFFKYHRDKNAVNVSEKQL</sequence>
<protein>
    <recommendedName>
        <fullName evidence="9">Aromatic acid exporter family protein</fullName>
    </recommendedName>
</protein>
<feature type="transmembrane region" description="Helical" evidence="6">
    <location>
        <begin position="128"/>
        <end position="146"/>
    </location>
</feature>
<dbReference type="STRING" id="649639.Bcell_0984"/>
<feature type="transmembrane region" description="Helical" evidence="6">
    <location>
        <begin position="100"/>
        <end position="116"/>
    </location>
</feature>
<dbReference type="HOGENOM" id="CLU_061355_0_0_9"/>
<keyword evidence="4 6" id="KW-1133">Transmembrane helix</keyword>
<evidence type="ECO:0000256" key="6">
    <source>
        <dbReference type="SAM" id="Phobius"/>
    </source>
</evidence>
<evidence type="ECO:0000256" key="4">
    <source>
        <dbReference type="ARBA" id="ARBA00022989"/>
    </source>
</evidence>
<feature type="transmembrane region" description="Helical" evidence="6">
    <location>
        <begin position="21"/>
        <end position="43"/>
    </location>
</feature>
<dbReference type="Pfam" id="PF06081">
    <property type="entry name" value="ArAE_1"/>
    <property type="match status" value="1"/>
</dbReference>
<gene>
    <name evidence="7" type="ordered locus">Bcell_0984</name>
</gene>
<dbReference type="InterPro" id="IPR010343">
    <property type="entry name" value="ArAE_1"/>
</dbReference>
<evidence type="ECO:0000256" key="1">
    <source>
        <dbReference type="ARBA" id="ARBA00004651"/>
    </source>
</evidence>
<dbReference type="PANTHER" id="PTHR30509:SF27">
    <property type="entry name" value="UPF0421 PROTEIN YGAE"/>
    <property type="match status" value="1"/>
</dbReference>
<keyword evidence="8" id="KW-1185">Reference proteome</keyword>